<dbReference type="Proteomes" id="UP000290218">
    <property type="component" value="Unassembled WGS sequence"/>
</dbReference>
<dbReference type="RefSeq" id="WP_129048686.1">
    <property type="nucleotide sequence ID" value="NZ_SDHX01000002.1"/>
</dbReference>
<comment type="caution">
    <text evidence="5">The sequence shown here is derived from an EMBL/GenBank/DDBJ whole genome shotgun (WGS) entry which is preliminary data.</text>
</comment>
<name>A0A4Q1C3X8_9BACT</name>
<protein>
    <submittedName>
        <fullName evidence="5">Glycosyltransferase</fullName>
    </submittedName>
</protein>
<dbReference type="OrthoDB" id="9770201at2"/>
<evidence type="ECO:0000256" key="3">
    <source>
        <dbReference type="ARBA" id="ARBA00022679"/>
    </source>
</evidence>
<dbReference type="PANTHER" id="PTHR43685">
    <property type="entry name" value="GLYCOSYLTRANSFERASE"/>
    <property type="match status" value="1"/>
</dbReference>
<evidence type="ECO:0000256" key="1">
    <source>
        <dbReference type="ARBA" id="ARBA00006739"/>
    </source>
</evidence>
<dbReference type="SUPFAM" id="SSF53335">
    <property type="entry name" value="S-adenosyl-L-methionine-dependent methyltransferases"/>
    <property type="match status" value="1"/>
</dbReference>
<evidence type="ECO:0000256" key="2">
    <source>
        <dbReference type="ARBA" id="ARBA00022676"/>
    </source>
</evidence>
<dbReference type="EMBL" id="SDHX01000002">
    <property type="protein sequence ID" value="RXK53098.1"/>
    <property type="molecule type" value="Genomic_DNA"/>
</dbReference>
<keyword evidence="6" id="KW-1185">Reference proteome</keyword>
<reference evidence="5 6" key="1">
    <citation type="submission" date="2019-01" db="EMBL/GenBank/DDBJ databases">
        <title>Lacunisphaera sp. strain TWA-58.</title>
        <authorList>
            <person name="Chen W.-M."/>
        </authorList>
    </citation>
    <scope>NUCLEOTIDE SEQUENCE [LARGE SCALE GENOMIC DNA]</scope>
    <source>
        <strain evidence="5 6">TWA-58</strain>
    </source>
</reference>
<accession>A0A4Q1C3X8</accession>
<keyword evidence="2" id="KW-0328">Glycosyltransferase</keyword>
<keyword evidence="3 5" id="KW-0808">Transferase</keyword>
<sequence length="338" mass="37435">MSAAPSVSVLLPVRNGLPALARAVTSVRVQSWGDWELIAVDDGSTDGTSEWLRAAARADARIKLVAQPARGLVTALHAGCAAAQGRFIARMDADDECHPERLAAQVELFERNPEIGVASCLVGFGGDRQANAGYALYVDWLNSLVTPEQIALNRFIESPLAHPSVLFRRELLERHGGYRDGDFPEDYELWLRWLEAGVRMAKVPRELLIWHDTPGRLSRSDPRYDPEAFFRVKAAYLAQHVVRLGRREVWIWGAGRPTRKRAAHLEAHGLKIVGYVDIDARKTGKAVAGVPVVSPEELPEPGAVFLLGYVAKRGAREDTRSRLARRGWHEGRDFLMGA</sequence>
<evidence type="ECO:0000259" key="4">
    <source>
        <dbReference type="Pfam" id="PF00535"/>
    </source>
</evidence>
<dbReference type="InterPro" id="IPR029044">
    <property type="entry name" value="Nucleotide-diphossugar_trans"/>
</dbReference>
<dbReference type="SUPFAM" id="SSF53448">
    <property type="entry name" value="Nucleotide-diphospho-sugar transferases"/>
    <property type="match status" value="1"/>
</dbReference>
<dbReference type="PANTHER" id="PTHR43685:SF5">
    <property type="entry name" value="GLYCOSYLTRANSFERASE EPSE-RELATED"/>
    <property type="match status" value="1"/>
</dbReference>
<dbReference type="GO" id="GO:0016757">
    <property type="term" value="F:glycosyltransferase activity"/>
    <property type="evidence" value="ECO:0007669"/>
    <property type="project" value="UniProtKB-KW"/>
</dbReference>
<dbReference type="Gene3D" id="3.90.550.10">
    <property type="entry name" value="Spore Coat Polysaccharide Biosynthesis Protein SpsA, Chain A"/>
    <property type="match status" value="1"/>
</dbReference>
<evidence type="ECO:0000313" key="5">
    <source>
        <dbReference type="EMBL" id="RXK53098.1"/>
    </source>
</evidence>
<dbReference type="InterPro" id="IPR029063">
    <property type="entry name" value="SAM-dependent_MTases_sf"/>
</dbReference>
<organism evidence="5 6">
    <name type="scientific">Oleiharenicola lentus</name>
    <dbReference type="NCBI Taxonomy" id="2508720"/>
    <lineage>
        <taxon>Bacteria</taxon>
        <taxon>Pseudomonadati</taxon>
        <taxon>Verrucomicrobiota</taxon>
        <taxon>Opitutia</taxon>
        <taxon>Opitutales</taxon>
        <taxon>Opitutaceae</taxon>
        <taxon>Oleiharenicola</taxon>
    </lineage>
</organism>
<proteinExistence type="inferred from homology"/>
<comment type="similarity">
    <text evidence="1">Belongs to the glycosyltransferase 2 family.</text>
</comment>
<evidence type="ECO:0000313" key="6">
    <source>
        <dbReference type="Proteomes" id="UP000290218"/>
    </source>
</evidence>
<dbReference type="Gene3D" id="3.40.50.720">
    <property type="entry name" value="NAD(P)-binding Rossmann-like Domain"/>
    <property type="match status" value="1"/>
</dbReference>
<dbReference type="Pfam" id="PF00535">
    <property type="entry name" value="Glycos_transf_2"/>
    <property type="match status" value="1"/>
</dbReference>
<dbReference type="InterPro" id="IPR050834">
    <property type="entry name" value="Glycosyltransf_2"/>
</dbReference>
<dbReference type="InterPro" id="IPR001173">
    <property type="entry name" value="Glyco_trans_2-like"/>
</dbReference>
<dbReference type="AlphaFoldDB" id="A0A4Q1C3X8"/>
<gene>
    <name evidence="5" type="ORF">ESB00_15430</name>
</gene>
<feature type="domain" description="Glycosyltransferase 2-like" evidence="4">
    <location>
        <begin position="8"/>
        <end position="175"/>
    </location>
</feature>